<evidence type="ECO:0000256" key="1">
    <source>
        <dbReference type="ARBA" id="ARBA00004589"/>
    </source>
</evidence>
<evidence type="ECO:0000313" key="11">
    <source>
        <dbReference type="RefSeq" id="XP_034256087.1"/>
    </source>
</evidence>
<proteinExistence type="predicted"/>
<sequence>MQMLASVVGALVLFALLPAGQSIICYQCRSWEDPGCWGLKQNVTNNTYAKFCDDDRIPPGVGVFCRTIRQKIRDGNGTDRLWRTCGWEEHKLKTGERSPKACYYLSDGHHEEEVCQCFFDTCNTAAARGVSPLAVITAVAAAALAALRTASAAS</sequence>
<name>A0A6P9ACY9_THRPL</name>
<evidence type="ECO:0000256" key="8">
    <source>
        <dbReference type="ARBA" id="ARBA00023288"/>
    </source>
</evidence>
<evidence type="ECO:0000313" key="10">
    <source>
        <dbReference type="Proteomes" id="UP000515158"/>
    </source>
</evidence>
<dbReference type="InterPro" id="IPR050975">
    <property type="entry name" value="Sleep_regulator"/>
</dbReference>
<evidence type="ECO:0000256" key="3">
    <source>
        <dbReference type="ARBA" id="ARBA00022692"/>
    </source>
</evidence>
<keyword evidence="7" id="KW-0325">Glycoprotein</keyword>
<feature type="signal peptide" evidence="9">
    <location>
        <begin position="1"/>
        <end position="22"/>
    </location>
</feature>
<accession>A0A6P9ACY9</accession>
<dbReference type="GO" id="GO:0032222">
    <property type="term" value="P:regulation of synaptic transmission, cholinergic"/>
    <property type="evidence" value="ECO:0007669"/>
    <property type="project" value="InterPro"/>
</dbReference>
<dbReference type="Proteomes" id="UP000515158">
    <property type="component" value="Unplaced"/>
</dbReference>
<dbReference type="PANTHER" id="PTHR33562">
    <property type="entry name" value="ATILLA, ISOFORM B-RELATED-RELATED"/>
    <property type="match status" value="1"/>
</dbReference>
<keyword evidence="2" id="KW-0336">GPI-anchor</keyword>
<dbReference type="OrthoDB" id="6420171at2759"/>
<keyword evidence="6" id="KW-0472">Membrane</keyword>
<dbReference type="GO" id="GO:0030431">
    <property type="term" value="P:sleep"/>
    <property type="evidence" value="ECO:0007669"/>
    <property type="project" value="InterPro"/>
</dbReference>
<gene>
    <name evidence="11" type="primary">LOC117654057</name>
</gene>
<dbReference type="KEGG" id="tpal:117654057"/>
<keyword evidence="4 9" id="KW-0732">Signal</keyword>
<dbReference type="AlphaFoldDB" id="A0A6P9ACY9"/>
<comment type="subcellular location">
    <subcellularLocation>
        <location evidence="1">Membrane</location>
        <topology evidence="1">Lipid-anchor</topology>
        <topology evidence="1">GPI-anchor</topology>
    </subcellularLocation>
</comment>
<evidence type="ECO:0000256" key="2">
    <source>
        <dbReference type="ARBA" id="ARBA00022622"/>
    </source>
</evidence>
<dbReference type="Pfam" id="PF17064">
    <property type="entry name" value="QVR"/>
    <property type="match status" value="1"/>
</dbReference>
<reference evidence="11" key="1">
    <citation type="submission" date="2025-08" db="UniProtKB">
        <authorList>
            <consortium name="RefSeq"/>
        </authorList>
    </citation>
    <scope>IDENTIFICATION</scope>
    <source>
        <tissue evidence="11">Total insect</tissue>
    </source>
</reference>
<dbReference type="RefSeq" id="XP_034256087.1">
    <property type="nucleotide sequence ID" value="XM_034400196.1"/>
</dbReference>
<evidence type="ECO:0000256" key="6">
    <source>
        <dbReference type="ARBA" id="ARBA00023136"/>
    </source>
</evidence>
<evidence type="ECO:0000256" key="9">
    <source>
        <dbReference type="SAM" id="SignalP"/>
    </source>
</evidence>
<evidence type="ECO:0000256" key="5">
    <source>
        <dbReference type="ARBA" id="ARBA00022989"/>
    </source>
</evidence>
<dbReference type="GeneID" id="117654057"/>
<feature type="chain" id="PRO_5028021395" evidence="9">
    <location>
        <begin position="23"/>
        <end position="154"/>
    </location>
</feature>
<evidence type="ECO:0000256" key="7">
    <source>
        <dbReference type="ARBA" id="ARBA00023180"/>
    </source>
</evidence>
<dbReference type="InParanoid" id="A0A6P9ACY9"/>
<organism evidence="11">
    <name type="scientific">Thrips palmi</name>
    <name type="common">Melon thrips</name>
    <dbReference type="NCBI Taxonomy" id="161013"/>
    <lineage>
        <taxon>Eukaryota</taxon>
        <taxon>Metazoa</taxon>
        <taxon>Ecdysozoa</taxon>
        <taxon>Arthropoda</taxon>
        <taxon>Hexapoda</taxon>
        <taxon>Insecta</taxon>
        <taxon>Pterygota</taxon>
        <taxon>Neoptera</taxon>
        <taxon>Paraneoptera</taxon>
        <taxon>Thysanoptera</taxon>
        <taxon>Terebrantia</taxon>
        <taxon>Thripoidea</taxon>
        <taxon>Thripidae</taxon>
        <taxon>Thrips</taxon>
    </lineage>
</organism>
<dbReference type="GO" id="GO:0098552">
    <property type="term" value="C:side of membrane"/>
    <property type="evidence" value="ECO:0007669"/>
    <property type="project" value="UniProtKB-KW"/>
</dbReference>
<dbReference type="PANTHER" id="PTHR33562:SF2">
    <property type="entry name" value="PROTEIN QUIVER"/>
    <property type="match status" value="1"/>
</dbReference>
<keyword evidence="5" id="KW-1133">Transmembrane helix</keyword>
<evidence type="ECO:0000256" key="4">
    <source>
        <dbReference type="ARBA" id="ARBA00022729"/>
    </source>
</evidence>
<protein>
    <submittedName>
        <fullName evidence="11">Uncharacterized protein LOC117654057</fullName>
    </submittedName>
</protein>
<keyword evidence="3" id="KW-0812">Transmembrane</keyword>
<dbReference type="InterPro" id="IPR031424">
    <property type="entry name" value="QVR-like"/>
</dbReference>
<keyword evidence="10" id="KW-1185">Reference proteome</keyword>
<keyword evidence="8" id="KW-0449">Lipoprotein</keyword>